<accession>A0A1Y1HI92</accession>
<dbReference type="InterPro" id="IPR057197">
    <property type="entry name" value="DUF7875"/>
</dbReference>
<dbReference type="PANTHER" id="PTHR36331:SF1">
    <property type="entry name" value="40S RIBOSOMAL PROTEIN"/>
    <property type="match status" value="1"/>
</dbReference>
<dbReference type="Pfam" id="PF25285">
    <property type="entry name" value="DUF7875"/>
    <property type="match status" value="1"/>
</dbReference>
<dbReference type="AlphaFoldDB" id="A0A1Y1HI92"/>
<dbReference type="PANTHER" id="PTHR36331">
    <property type="entry name" value="40S RIBOSOMAL PROTEIN"/>
    <property type="match status" value="1"/>
</dbReference>
<keyword evidence="1" id="KW-0812">Transmembrane</keyword>
<dbReference type="OMA" id="ACEPQNI"/>
<organism evidence="3 4">
    <name type="scientific">Klebsormidium nitens</name>
    <name type="common">Green alga</name>
    <name type="synonym">Ulothrix nitens</name>
    <dbReference type="NCBI Taxonomy" id="105231"/>
    <lineage>
        <taxon>Eukaryota</taxon>
        <taxon>Viridiplantae</taxon>
        <taxon>Streptophyta</taxon>
        <taxon>Klebsormidiophyceae</taxon>
        <taxon>Klebsormidiales</taxon>
        <taxon>Klebsormidiaceae</taxon>
        <taxon>Klebsormidium</taxon>
    </lineage>
</organism>
<sequence>MSRVHFGWFIAEARLLGWQFECQVGKRGHGKMALRQPLGASDGYLMRSDATPCSLLTNQLAKIGFCGGAFLGLPFCYINYGPRFTWPRAFRWMAGGAVLGAGFLVVHTILWEPACELQNIQAYDSPEGVIRSSGSQSDD</sequence>
<keyword evidence="1" id="KW-0472">Membrane</keyword>
<gene>
    <name evidence="3" type="ORF">KFL_000090410</name>
</gene>
<name>A0A1Y1HI92_KLENI</name>
<feature type="domain" description="DUF7875" evidence="2">
    <location>
        <begin position="32"/>
        <end position="126"/>
    </location>
</feature>
<reference evidence="3 4" key="1">
    <citation type="journal article" date="2014" name="Nat. Commun.">
        <title>Klebsormidium flaccidum genome reveals primary factors for plant terrestrial adaptation.</title>
        <authorList>
            <person name="Hori K."/>
            <person name="Maruyama F."/>
            <person name="Fujisawa T."/>
            <person name="Togashi T."/>
            <person name="Yamamoto N."/>
            <person name="Seo M."/>
            <person name="Sato S."/>
            <person name="Yamada T."/>
            <person name="Mori H."/>
            <person name="Tajima N."/>
            <person name="Moriyama T."/>
            <person name="Ikeuchi M."/>
            <person name="Watanabe M."/>
            <person name="Wada H."/>
            <person name="Kobayashi K."/>
            <person name="Saito M."/>
            <person name="Masuda T."/>
            <person name="Sasaki-Sekimoto Y."/>
            <person name="Mashiguchi K."/>
            <person name="Awai K."/>
            <person name="Shimojima M."/>
            <person name="Masuda S."/>
            <person name="Iwai M."/>
            <person name="Nobusawa T."/>
            <person name="Narise T."/>
            <person name="Kondo S."/>
            <person name="Saito H."/>
            <person name="Sato R."/>
            <person name="Murakawa M."/>
            <person name="Ihara Y."/>
            <person name="Oshima-Yamada Y."/>
            <person name="Ohtaka K."/>
            <person name="Satoh M."/>
            <person name="Sonobe K."/>
            <person name="Ishii M."/>
            <person name="Ohtani R."/>
            <person name="Kanamori-Sato M."/>
            <person name="Honoki R."/>
            <person name="Miyazaki D."/>
            <person name="Mochizuki H."/>
            <person name="Umetsu J."/>
            <person name="Higashi K."/>
            <person name="Shibata D."/>
            <person name="Kamiya Y."/>
            <person name="Sato N."/>
            <person name="Nakamura Y."/>
            <person name="Tabata S."/>
            <person name="Ida S."/>
            <person name="Kurokawa K."/>
            <person name="Ohta H."/>
        </authorList>
    </citation>
    <scope>NUCLEOTIDE SEQUENCE [LARGE SCALE GENOMIC DNA]</scope>
    <source>
        <strain evidence="3 4">NIES-2285</strain>
    </source>
</reference>
<protein>
    <recommendedName>
        <fullName evidence="2">DUF7875 domain-containing protein</fullName>
    </recommendedName>
</protein>
<evidence type="ECO:0000313" key="3">
    <source>
        <dbReference type="EMBL" id="GAQ78195.1"/>
    </source>
</evidence>
<proteinExistence type="predicted"/>
<feature type="transmembrane region" description="Helical" evidence="1">
    <location>
        <begin position="60"/>
        <end position="80"/>
    </location>
</feature>
<keyword evidence="1" id="KW-1133">Transmembrane helix</keyword>
<dbReference type="OrthoDB" id="1857261at2759"/>
<evidence type="ECO:0000259" key="2">
    <source>
        <dbReference type="Pfam" id="PF25285"/>
    </source>
</evidence>
<evidence type="ECO:0000313" key="4">
    <source>
        <dbReference type="Proteomes" id="UP000054558"/>
    </source>
</evidence>
<feature type="transmembrane region" description="Helical" evidence="1">
    <location>
        <begin position="92"/>
        <end position="111"/>
    </location>
</feature>
<evidence type="ECO:0000256" key="1">
    <source>
        <dbReference type="SAM" id="Phobius"/>
    </source>
</evidence>
<dbReference type="EMBL" id="DF236958">
    <property type="protein sequence ID" value="GAQ78195.1"/>
    <property type="molecule type" value="Genomic_DNA"/>
</dbReference>
<dbReference type="Proteomes" id="UP000054558">
    <property type="component" value="Unassembled WGS sequence"/>
</dbReference>
<keyword evidence="4" id="KW-1185">Reference proteome</keyword>